<dbReference type="InterPro" id="IPR051081">
    <property type="entry name" value="HTH_MetalResp_TranReg"/>
</dbReference>
<dbReference type="PANTHER" id="PTHR33154">
    <property type="entry name" value="TRANSCRIPTIONAL REGULATOR, ARSR FAMILY"/>
    <property type="match status" value="1"/>
</dbReference>
<dbReference type="NCBIfam" id="NF033789">
    <property type="entry name" value="repress_SdpR"/>
    <property type="match status" value="1"/>
</dbReference>
<evidence type="ECO:0000256" key="3">
    <source>
        <dbReference type="ARBA" id="ARBA00023163"/>
    </source>
</evidence>
<proteinExistence type="predicted"/>
<dbReference type="InterPro" id="IPR011991">
    <property type="entry name" value="ArsR-like_HTH"/>
</dbReference>
<dbReference type="InterPro" id="IPR001845">
    <property type="entry name" value="HTH_ArsR_DNA-bd_dom"/>
</dbReference>
<dbReference type="PANTHER" id="PTHR33154:SF33">
    <property type="entry name" value="TRANSCRIPTIONAL REPRESSOR SDPR"/>
    <property type="match status" value="1"/>
</dbReference>
<dbReference type="InterPro" id="IPR036390">
    <property type="entry name" value="WH_DNA-bd_sf"/>
</dbReference>
<dbReference type="InterPro" id="IPR047796">
    <property type="entry name" value="SdpR-like_repress"/>
</dbReference>
<dbReference type="CDD" id="cd00090">
    <property type="entry name" value="HTH_ARSR"/>
    <property type="match status" value="1"/>
</dbReference>
<dbReference type="EMBL" id="CP047591">
    <property type="protein sequence ID" value="QHI73107.1"/>
    <property type="molecule type" value="Genomic_DNA"/>
</dbReference>
<protein>
    <submittedName>
        <fullName evidence="5">Autorepressor SdpR family transcription factor</fullName>
    </submittedName>
</protein>
<dbReference type="Pfam" id="PF01022">
    <property type="entry name" value="HTH_5"/>
    <property type="match status" value="1"/>
</dbReference>
<dbReference type="SMART" id="SM00418">
    <property type="entry name" value="HTH_ARSR"/>
    <property type="match status" value="1"/>
</dbReference>
<dbReference type="Proteomes" id="UP000463883">
    <property type="component" value="Chromosome"/>
</dbReference>
<reference evidence="5 6" key="1">
    <citation type="submission" date="2020-01" db="EMBL/GenBank/DDBJ databases">
        <title>Genomic analysis of Aminipila sp. CBA3637.</title>
        <authorList>
            <person name="Kim Y.B."/>
            <person name="Roh S.W."/>
        </authorList>
    </citation>
    <scope>NUCLEOTIDE SEQUENCE [LARGE SCALE GENOMIC DNA]</scope>
    <source>
        <strain evidence="5 6">CBA3637</strain>
    </source>
</reference>
<dbReference type="Gene3D" id="1.10.10.10">
    <property type="entry name" value="Winged helix-like DNA-binding domain superfamily/Winged helix DNA-binding domain"/>
    <property type="match status" value="1"/>
</dbReference>
<dbReference type="GO" id="GO:0003700">
    <property type="term" value="F:DNA-binding transcription factor activity"/>
    <property type="evidence" value="ECO:0007669"/>
    <property type="project" value="InterPro"/>
</dbReference>
<dbReference type="AlphaFoldDB" id="A0A6P1MGU2"/>
<evidence type="ECO:0000313" key="5">
    <source>
        <dbReference type="EMBL" id="QHI73107.1"/>
    </source>
</evidence>
<keyword evidence="1" id="KW-0805">Transcription regulation</keyword>
<name>A0A6P1MGU2_9FIRM</name>
<evidence type="ECO:0000256" key="2">
    <source>
        <dbReference type="ARBA" id="ARBA00023125"/>
    </source>
</evidence>
<accession>A0A6P1MGU2</accession>
<keyword evidence="2" id="KW-0238">DNA-binding</keyword>
<evidence type="ECO:0000256" key="1">
    <source>
        <dbReference type="ARBA" id="ARBA00023015"/>
    </source>
</evidence>
<dbReference type="InterPro" id="IPR036388">
    <property type="entry name" value="WH-like_DNA-bd_sf"/>
</dbReference>
<evidence type="ECO:0000259" key="4">
    <source>
        <dbReference type="PROSITE" id="PS50987"/>
    </source>
</evidence>
<dbReference type="SUPFAM" id="SSF46785">
    <property type="entry name" value="Winged helix' DNA-binding domain"/>
    <property type="match status" value="1"/>
</dbReference>
<dbReference type="NCBIfam" id="NF033788">
    <property type="entry name" value="HTH_metalloreg"/>
    <property type="match status" value="1"/>
</dbReference>
<gene>
    <name evidence="5" type="ORF">Ami3637_12470</name>
</gene>
<dbReference type="RefSeq" id="WP_162362873.1">
    <property type="nucleotide sequence ID" value="NZ_CP047591.1"/>
</dbReference>
<feature type="domain" description="HTH arsR-type" evidence="4">
    <location>
        <begin position="1"/>
        <end position="89"/>
    </location>
</feature>
<dbReference type="KEGG" id="amic:Ami3637_12470"/>
<evidence type="ECO:0000313" key="6">
    <source>
        <dbReference type="Proteomes" id="UP000463883"/>
    </source>
</evidence>
<dbReference type="GO" id="GO:0003677">
    <property type="term" value="F:DNA binding"/>
    <property type="evidence" value="ECO:0007669"/>
    <property type="project" value="UniProtKB-KW"/>
</dbReference>
<keyword evidence="6" id="KW-1185">Reference proteome</keyword>
<organism evidence="5 6">
    <name type="scientific">Aminipila terrae</name>
    <dbReference type="NCBI Taxonomy" id="2697030"/>
    <lineage>
        <taxon>Bacteria</taxon>
        <taxon>Bacillati</taxon>
        <taxon>Bacillota</taxon>
        <taxon>Clostridia</taxon>
        <taxon>Peptostreptococcales</taxon>
        <taxon>Anaerovoracaceae</taxon>
        <taxon>Aminipila</taxon>
    </lineage>
</organism>
<dbReference type="PRINTS" id="PR00778">
    <property type="entry name" value="HTHARSR"/>
</dbReference>
<keyword evidence="3" id="KW-0804">Transcription</keyword>
<sequence>MGLADSFKAVSDSQRREILLMLREGRLTAGEIAEKLNISQAALSYHLTQLKKADMVLEYRQKNYIYYELNTTLFDEMLVWIEQFKEDKHK</sequence>
<dbReference type="PROSITE" id="PS50987">
    <property type="entry name" value="HTH_ARSR_2"/>
    <property type="match status" value="1"/>
</dbReference>